<feature type="transmembrane region" description="Helical" evidence="1">
    <location>
        <begin position="12"/>
        <end position="31"/>
    </location>
</feature>
<name>A0A5B9PBX2_9BACT</name>
<evidence type="ECO:0000313" key="3">
    <source>
        <dbReference type="Proteomes" id="UP000322214"/>
    </source>
</evidence>
<gene>
    <name evidence="2" type="ORF">MFFC18_18570</name>
</gene>
<dbReference type="InterPro" id="IPR036259">
    <property type="entry name" value="MFS_trans_sf"/>
</dbReference>
<feature type="transmembrane region" description="Helical" evidence="1">
    <location>
        <begin position="43"/>
        <end position="63"/>
    </location>
</feature>
<keyword evidence="1" id="KW-0472">Membrane</keyword>
<dbReference type="SUPFAM" id="SSF103473">
    <property type="entry name" value="MFS general substrate transporter"/>
    <property type="match status" value="1"/>
</dbReference>
<proteinExistence type="predicted"/>
<protein>
    <submittedName>
        <fullName evidence="2">Uncharacterized protein</fullName>
    </submittedName>
</protein>
<evidence type="ECO:0000313" key="2">
    <source>
        <dbReference type="EMBL" id="QEG21996.1"/>
    </source>
</evidence>
<dbReference type="AlphaFoldDB" id="A0A5B9PBX2"/>
<accession>A0A5B9PBX2</accession>
<reference evidence="2 3" key="1">
    <citation type="submission" date="2019-08" db="EMBL/GenBank/DDBJ databases">
        <title>Deep-cultivation of Planctomycetes and their phenomic and genomic characterization uncovers novel biology.</title>
        <authorList>
            <person name="Wiegand S."/>
            <person name="Jogler M."/>
            <person name="Boedeker C."/>
            <person name="Pinto D."/>
            <person name="Vollmers J."/>
            <person name="Rivas-Marin E."/>
            <person name="Kohn T."/>
            <person name="Peeters S.H."/>
            <person name="Heuer A."/>
            <person name="Rast P."/>
            <person name="Oberbeckmann S."/>
            <person name="Bunk B."/>
            <person name="Jeske O."/>
            <person name="Meyerdierks A."/>
            <person name="Storesund J.E."/>
            <person name="Kallscheuer N."/>
            <person name="Luecker S."/>
            <person name="Lage O.M."/>
            <person name="Pohl T."/>
            <person name="Merkel B.J."/>
            <person name="Hornburger P."/>
            <person name="Mueller R.-W."/>
            <person name="Bruemmer F."/>
            <person name="Labrenz M."/>
            <person name="Spormann A.M."/>
            <person name="Op den Camp H."/>
            <person name="Overmann J."/>
            <person name="Amann R."/>
            <person name="Jetten M.S.M."/>
            <person name="Mascher T."/>
            <person name="Medema M.H."/>
            <person name="Devos D.P."/>
            <person name="Kaster A.-K."/>
            <person name="Ovreas L."/>
            <person name="Rohde M."/>
            <person name="Galperin M.Y."/>
            <person name="Jogler C."/>
        </authorList>
    </citation>
    <scope>NUCLEOTIDE SEQUENCE [LARGE SCALE GENOMIC DNA]</scope>
    <source>
        <strain evidence="2 3">FC18</strain>
    </source>
</reference>
<dbReference type="EMBL" id="CP042912">
    <property type="protein sequence ID" value="QEG21996.1"/>
    <property type="molecule type" value="Genomic_DNA"/>
</dbReference>
<dbReference type="Proteomes" id="UP000322214">
    <property type="component" value="Chromosome"/>
</dbReference>
<organism evidence="2 3">
    <name type="scientific">Mariniblastus fucicola</name>
    <dbReference type="NCBI Taxonomy" id="980251"/>
    <lineage>
        <taxon>Bacteria</taxon>
        <taxon>Pseudomonadati</taxon>
        <taxon>Planctomycetota</taxon>
        <taxon>Planctomycetia</taxon>
        <taxon>Pirellulales</taxon>
        <taxon>Pirellulaceae</taxon>
        <taxon>Mariniblastus</taxon>
    </lineage>
</organism>
<dbReference type="KEGG" id="mff:MFFC18_18570"/>
<evidence type="ECO:0000256" key="1">
    <source>
        <dbReference type="SAM" id="Phobius"/>
    </source>
</evidence>
<keyword evidence="3" id="KW-1185">Reference proteome</keyword>
<keyword evidence="1" id="KW-1133">Transmembrane helix</keyword>
<keyword evidence="1" id="KW-0812">Transmembrane</keyword>
<sequence length="106" mass="12132">MTPAEKTANARGLTSILSFSGLFFFTWIYGVAYDRWPSFDQMFLIPLAIALVGCAAIFFMSMCRWRARCPKCRDGIAKFTYNKTDDEYLTCKSCGYTEETDWTLGE</sequence>